<keyword evidence="3" id="KW-1185">Reference proteome</keyword>
<dbReference type="Proteomes" id="UP000309038">
    <property type="component" value="Unassembled WGS sequence"/>
</dbReference>
<accession>A0A4S4KUD5</accession>
<comment type="caution">
    <text evidence="2">The sequence shown here is derived from an EMBL/GenBank/DDBJ whole genome shotgun (WGS) entry which is preliminary data.</text>
</comment>
<evidence type="ECO:0000256" key="1">
    <source>
        <dbReference type="SAM" id="MobiDB-lite"/>
    </source>
</evidence>
<feature type="region of interest" description="Disordered" evidence="1">
    <location>
        <begin position="1"/>
        <end position="21"/>
    </location>
</feature>
<gene>
    <name evidence="2" type="ORF">EW026_g852</name>
</gene>
<proteinExistence type="predicted"/>
<sequence>MPASGRQSGSPPHNITPMRFAPLPEQSVRTALILNRFSVNCNIQYCSNDTKRDEDLVRSWIDVIKTWGVNERGQPSDGGFGFGKFTLLINGRDSM</sequence>
<organism evidence="2 3">
    <name type="scientific">Hermanssonia centrifuga</name>
    <dbReference type="NCBI Taxonomy" id="98765"/>
    <lineage>
        <taxon>Eukaryota</taxon>
        <taxon>Fungi</taxon>
        <taxon>Dikarya</taxon>
        <taxon>Basidiomycota</taxon>
        <taxon>Agaricomycotina</taxon>
        <taxon>Agaricomycetes</taxon>
        <taxon>Polyporales</taxon>
        <taxon>Meruliaceae</taxon>
        <taxon>Hermanssonia</taxon>
    </lineage>
</organism>
<evidence type="ECO:0000313" key="2">
    <source>
        <dbReference type="EMBL" id="THH01921.1"/>
    </source>
</evidence>
<dbReference type="AlphaFoldDB" id="A0A4S4KUD5"/>
<feature type="compositionally biased region" description="Polar residues" evidence="1">
    <location>
        <begin position="1"/>
        <end position="13"/>
    </location>
</feature>
<protein>
    <submittedName>
        <fullName evidence="2">Uncharacterized protein</fullName>
    </submittedName>
</protein>
<evidence type="ECO:0000313" key="3">
    <source>
        <dbReference type="Proteomes" id="UP000309038"/>
    </source>
</evidence>
<dbReference type="EMBL" id="SGPJ01000014">
    <property type="protein sequence ID" value="THH01921.1"/>
    <property type="molecule type" value="Genomic_DNA"/>
</dbReference>
<name>A0A4S4KUD5_9APHY</name>
<reference evidence="2 3" key="1">
    <citation type="submission" date="2019-02" db="EMBL/GenBank/DDBJ databases">
        <title>Genome sequencing of the rare red list fungi Phlebia centrifuga.</title>
        <authorList>
            <person name="Buettner E."/>
            <person name="Kellner H."/>
        </authorList>
    </citation>
    <scope>NUCLEOTIDE SEQUENCE [LARGE SCALE GENOMIC DNA]</scope>
    <source>
        <strain evidence="2 3">DSM 108282</strain>
    </source>
</reference>